<keyword evidence="1 3" id="KW-0479">Metal-binding</keyword>
<evidence type="ECO:0000256" key="3">
    <source>
        <dbReference type="PIRSR" id="PIRSR602124-2"/>
    </source>
</evidence>
<feature type="binding site" evidence="3">
    <location>
        <position position="115"/>
    </location>
    <ligand>
        <name>Zn(2+)</name>
        <dbReference type="ChEBI" id="CHEBI:29105"/>
    </ligand>
</feature>
<dbReference type="GO" id="GO:0006123">
    <property type="term" value="P:mitochondrial electron transport, cytochrome c to oxygen"/>
    <property type="evidence" value="ECO:0007669"/>
    <property type="project" value="InterPro"/>
</dbReference>
<dbReference type="Proteomes" id="UP000006352">
    <property type="component" value="Unassembled WGS sequence"/>
</dbReference>
<dbReference type="CDD" id="cd00924">
    <property type="entry name" value="Cyt_c_Oxidase_Vb"/>
    <property type="match status" value="1"/>
</dbReference>
<dbReference type="SUPFAM" id="SSF57802">
    <property type="entry name" value="Rubredoxin-like"/>
    <property type="match status" value="1"/>
</dbReference>
<evidence type="ECO:0000313" key="4">
    <source>
        <dbReference type="EMBL" id="CCM02220.1"/>
    </source>
</evidence>
<protein>
    <submittedName>
        <fullName evidence="4">Uncharacterized protein</fullName>
    </submittedName>
</protein>
<dbReference type="PANTHER" id="PTHR10122:SF0">
    <property type="entry name" value="CYTOCHROME C OXIDASE SUBUNIT 5B, ISOFORM A-RELATED"/>
    <property type="match status" value="1"/>
</dbReference>
<keyword evidence="5" id="KW-1185">Reference proteome</keyword>
<dbReference type="InParanoid" id="J4GP12"/>
<evidence type="ECO:0000256" key="1">
    <source>
        <dbReference type="ARBA" id="ARBA00022723"/>
    </source>
</evidence>
<proteinExistence type="predicted"/>
<dbReference type="OrthoDB" id="10249250at2759"/>
<dbReference type="FunCoup" id="J4GP12">
    <property type="interactions" value="182"/>
</dbReference>
<evidence type="ECO:0000313" key="5">
    <source>
        <dbReference type="Proteomes" id="UP000006352"/>
    </source>
</evidence>
<dbReference type="PANTHER" id="PTHR10122">
    <property type="entry name" value="CYTOCHROME C OXIDASE SUBUNIT 5B, MITOCHONDRIAL"/>
    <property type="match status" value="1"/>
</dbReference>
<dbReference type="RefSeq" id="XP_012181503.1">
    <property type="nucleotide sequence ID" value="XM_012326113.1"/>
</dbReference>
<gene>
    <name evidence="4" type="ORF">FIBRA_04300</name>
</gene>
<name>J4GP12_9APHY</name>
<dbReference type="AlphaFoldDB" id="J4GP12"/>
<dbReference type="InterPro" id="IPR036972">
    <property type="entry name" value="Cyt_c_oxidase_su5b_sf"/>
</dbReference>
<dbReference type="PROSITE" id="PS51359">
    <property type="entry name" value="COX5B_2"/>
    <property type="match status" value="1"/>
</dbReference>
<dbReference type="Pfam" id="PF01215">
    <property type="entry name" value="COX5B"/>
    <property type="match status" value="1"/>
</dbReference>
<feature type="binding site" evidence="3">
    <location>
        <position position="130"/>
    </location>
    <ligand>
        <name>Zn(2+)</name>
        <dbReference type="ChEBI" id="CHEBI:29105"/>
    </ligand>
</feature>
<dbReference type="STRING" id="599839.J4GP12"/>
<dbReference type="GO" id="GO:0046872">
    <property type="term" value="F:metal ion binding"/>
    <property type="evidence" value="ECO:0007669"/>
    <property type="project" value="UniProtKB-KW"/>
</dbReference>
<dbReference type="GO" id="GO:0005740">
    <property type="term" value="C:mitochondrial envelope"/>
    <property type="evidence" value="ECO:0007669"/>
    <property type="project" value="InterPro"/>
</dbReference>
<reference evidence="4 5" key="1">
    <citation type="journal article" date="2012" name="Appl. Environ. Microbiol.">
        <title>Short-read sequencing for genomic analysis of the brown rot fungus Fibroporia radiculosa.</title>
        <authorList>
            <person name="Tang J.D."/>
            <person name="Perkins A.D."/>
            <person name="Sonstegard T.S."/>
            <person name="Schroeder S.G."/>
            <person name="Burgess S.C."/>
            <person name="Diehl S.V."/>
        </authorList>
    </citation>
    <scope>NUCLEOTIDE SEQUENCE [LARGE SCALE GENOMIC DNA]</scope>
    <source>
        <strain evidence="4 5">TFFH 294</strain>
    </source>
</reference>
<dbReference type="GO" id="GO:0045277">
    <property type="term" value="C:respiratory chain complex IV"/>
    <property type="evidence" value="ECO:0007669"/>
    <property type="project" value="InterPro"/>
</dbReference>
<feature type="binding site" evidence="3">
    <location>
        <position position="107"/>
    </location>
    <ligand>
        <name>Zn(2+)</name>
        <dbReference type="ChEBI" id="CHEBI:29105"/>
    </ligand>
</feature>
<organism evidence="4 5">
    <name type="scientific">Fibroporia radiculosa</name>
    <dbReference type="NCBI Taxonomy" id="599839"/>
    <lineage>
        <taxon>Eukaryota</taxon>
        <taxon>Fungi</taxon>
        <taxon>Dikarya</taxon>
        <taxon>Basidiomycota</taxon>
        <taxon>Agaricomycotina</taxon>
        <taxon>Agaricomycetes</taxon>
        <taxon>Polyporales</taxon>
        <taxon>Fibroporiaceae</taxon>
        <taxon>Fibroporia</taxon>
    </lineage>
</organism>
<accession>J4GP12</accession>
<feature type="binding site" evidence="3">
    <location>
        <position position="133"/>
    </location>
    <ligand>
        <name>Zn(2+)</name>
        <dbReference type="ChEBI" id="CHEBI:29105"/>
    </ligand>
</feature>
<keyword evidence="2 3" id="KW-0862">Zinc</keyword>
<sequence>MLSAAIRSASIAARRSLRTSPVALRALSTTSVRLSGGEGPHIIGPGAKAGEVPSDDIQATGLERVQVLGEKEGVEVFDLKPLDSSRIGTLADPVKVPSFEHTRIIGCTGSPAESHELLWMNLTNQKNRRCPECGSVYALDYQGEENLALHSH</sequence>
<dbReference type="Gene3D" id="2.60.11.10">
    <property type="entry name" value="Cytochrome c oxidase, subunit Vb"/>
    <property type="match status" value="1"/>
</dbReference>
<dbReference type="EMBL" id="HE797068">
    <property type="protein sequence ID" value="CCM02220.1"/>
    <property type="molecule type" value="Genomic_DNA"/>
</dbReference>
<dbReference type="GeneID" id="24097131"/>
<evidence type="ECO:0000256" key="2">
    <source>
        <dbReference type="ARBA" id="ARBA00022833"/>
    </source>
</evidence>
<dbReference type="InterPro" id="IPR002124">
    <property type="entry name" value="Cyt_c_oxidase_su5b"/>
</dbReference>
<dbReference type="HOGENOM" id="CLU_091071_2_0_1"/>